<dbReference type="CDD" id="cd00093">
    <property type="entry name" value="HTH_XRE"/>
    <property type="match status" value="1"/>
</dbReference>
<protein>
    <submittedName>
        <fullName evidence="2">Transcriptional regulator</fullName>
    </submittedName>
</protein>
<dbReference type="Pfam" id="PF13560">
    <property type="entry name" value="HTH_31"/>
    <property type="match status" value="1"/>
</dbReference>
<sequence length="289" mass="32011">MPESFSPTVRLRKVARTLCRWRDRSGLNGDEVVAKLRWARSKLSKIENARQNIEPADVIALAVIYGVDEAERDALVETAATATDKGWWQSYGELAPFEGFGDYVGLESEAVLVRNFEIDLIPGLLQTEEYATAIAQAWAPRASDEEIQKRVSLRRQRQARLEGDPPLALHAIVTETALQVPAGAPELRRRQLEHVLDRASLDHVSVQVLPMSCGPHPSMGIPFVILSFPIDADPDVAYIEHLTGGVYVEQGSEVDAYILNFRALQEIALDPEDSAALIRKLISGLPMHT</sequence>
<keyword evidence="3" id="KW-1185">Reference proteome</keyword>
<dbReference type="EMBL" id="BMMK01000003">
    <property type="protein sequence ID" value="GGM42237.1"/>
    <property type="molecule type" value="Genomic_DNA"/>
</dbReference>
<dbReference type="Gene3D" id="1.10.260.40">
    <property type="entry name" value="lambda repressor-like DNA-binding domains"/>
    <property type="match status" value="1"/>
</dbReference>
<dbReference type="InterPro" id="IPR043917">
    <property type="entry name" value="DUF5753"/>
</dbReference>
<dbReference type="AlphaFoldDB" id="A0A8J3FT36"/>
<name>A0A8J3FT36_9PSEU</name>
<accession>A0A8J3FT36</accession>
<reference evidence="2" key="2">
    <citation type="submission" date="2020-09" db="EMBL/GenBank/DDBJ databases">
        <authorList>
            <person name="Sun Q."/>
            <person name="Zhou Y."/>
        </authorList>
    </citation>
    <scope>NUCLEOTIDE SEQUENCE</scope>
    <source>
        <strain evidence="2">CGMCC 4.5737</strain>
    </source>
</reference>
<reference evidence="2" key="1">
    <citation type="journal article" date="2014" name="Int. J. Syst. Evol. Microbiol.">
        <title>Complete genome sequence of Corynebacterium casei LMG S-19264T (=DSM 44701T), isolated from a smear-ripened cheese.</title>
        <authorList>
            <consortium name="US DOE Joint Genome Institute (JGI-PGF)"/>
            <person name="Walter F."/>
            <person name="Albersmeier A."/>
            <person name="Kalinowski J."/>
            <person name="Ruckert C."/>
        </authorList>
    </citation>
    <scope>NUCLEOTIDE SEQUENCE</scope>
    <source>
        <strain evidence="2">CGMCC 4.5737</strain>
    </source>
</reference>
<dbReference type="InterPro" id="IPR001387">
    <property type="entry name" value="Cro/C1-type_HTH"/>
</dbReference>
<dbReference type="Proteomes" id="UP000637578">
    <property type="component" value="Unassembled WGS sequence"/>
</dbReference>
<dbReference type="PROSITE" id="PS50943">
    <property type="entry name" value="HTH_CROC1"/>
    <property type="match status" value="1"/>
</dbReference>
<dbReference type="RefSeq" id="WP_189054635.1">
    <property type="nucleotide sequence ID" value="NZ_BMMK01000003.1"/>
</dbReference>
<proteinExistence type="predicted"/>
<dbReference type="Pfam" id="PF19054">
    <property type="entry name" value="DUF5753"/>
    <property type="match status" value="1"/>
</dbReference>
<dbReference type="SMART" id="SM00530">
    <property type="entry name" value="HTH_XRE"/>
    <property type="match status" value="1"/>
</dbReference>
<dbReference type="GO" id="GO:0003677">
    <property type="term" value="F:DNA binding"/>
    <property type="evidence" value="ECO:0007669"/>
    <property type="project" value="InterPro"/>
</dbReference>
<evidence type="ECO:0000313" key="2">
    <source>
        <dbReference type="EMBL" id="GGM42237.1"/>
    </source>
</evidence>
<evidence type="ECO:0000313" key="3">
    <source>
        <dbReference type="Proteomes" id="UP000637578"/>
    </source>
</evidence>
<dbReference type="SUPFAM" id="SSF47413">
    <property type="entry name" value="lambda repressor-like DNA-binding domains"/>
    <property type="match status" value="1"/>
</dbReference>
<dbReference type="InterPro" id="IPR010982">
    <property type="entry name" value="Lambda_DNA-bd_dom_sf"/>
</dbReference>
<comment type="caution">
    <text evidence="2">The sequence shown here is derived from an EMBL/GenBank/DDBJ whole genome shotgun (WGS) entry which is preliminary data.</text>
</comment>
<evidence type="ECO:0000259" key="1">
    <source>
        <dbReference type="PROSITE" id="PS50943"/>
    </source>
</evidence>
<feature type="domain" description="HTH cro/C1-type" evidence="1">
    <location>
        <begin position="20"/>
        <end position="72"/>
    </location>
</feature>
<organism evidence="2 3">
    <name type="scientific">Longimycelium tulufanense</name>
    <dbReference type="NCBI Taxonomy" id="907463"/>
    <lineage>
        <taxon>Bacteria</taxon>
        <taxon>Bacillati</taxon>
        <taxon>Actinomycetota</taxon>
        <taxon>Actinomycetes</taxon>
        <taxon>Pseudonocardiales</taxon>
        <taxon>Pseudonocardiaceae</taxon>
        <taxon>Longimycelium</taxon>
    </lineage>
</organism>
<gene>
    <name evidence="2" type="ORF">GCM10012275_11520</name>
</gene>